<dbReference type="EMBL" id="QDDR01000007">
    <property type="protein sequence ID" value="PVE46895.1"/>
    <property type="molecule type" value="Genomic_DNA"/>
</dbReference>
<dbReference type="AlphaFoldDB" id="A0A2T7UQ89"/>
<keyword evidence="10" id="KW-1185">Reference proteome</keyword>
<comment type="similarity">
    <text evidence="2">Belongs to the polysaccharide deacetylase family.</text>
</comment>
<reference evidence="9 10" key="1">
    <citation type="journal article" date="2011" name="Syst. Appl. Microbiol.">
        <title>Defluviimonas denitrificans gen. nov., sp. nov., and Pararhodobacter aggregans gen. nov., sp. nov., non-phototrophic Rhodobacteraceae from the biofilter of a marine aquaculture.</title>
        <authorList>
            <person name="Foesel B.U."/>
            <person name="Drake H.L."/>
            <person name="Schramm A."/>
        </authorList>
    </citation>
    <scope>NUCLEOTIDE SEQUENCE [LARGE SCALE GENOMIC DNA]</scope>
    <source>
        <strain evidence="9 10">D1-19</strain>
    </source>
</reference>
<gene>
    <name evidence="9" type="ORF">DDE23_14540</name>
</gene>
<keyword evidence="7" id="KW-0732">Signal</keyword>
<comment type="function">
    <text evidence="1">Is involved in generating a small heat-stable compound (Nod), an acylated oligomer of N-acetylglucosamine, that stimulates mitosis in various plant protoplasts.</text>
</comment>
<evidence type="ECO:0000256" key="4">
    <source>
        <dbReference type="ARBA" id="ARBA00022723"/>
    </source>
</evidence>
<sequence>MTKINRRTLMSGAGALTLAGVAQAGFASHAVAQSVPAVPTRPMPALARTHDTVSLTAVQTNRPRVALTFDDGPHPQNTPWLLDILAQYRAKATFYVIGQNARRYPEIMRRIVAEGHEIGNHTFTHPVLSQLGDGNVLREVDRTQQIVWDTVGAVPVTMRPPYGSFSHRQMRMLFDQRNLTSVVWSVDPQDWRRPGVSVVADRMVRGARPGAVILAHDIHGPTIRAVPAALDGILAQGLQPVTMSDLLAWPHWGPRGLRYVAGPAGHYQG</sequence>
<dbReference type="InterPro" id="IPR050248">
    <property type="entry name" value="Polysacc_deacetylase_ArnD"/>
</dbReference>
<dbReference type="OrthoDB" id="5291101at2"/>
<dbReference type="RefSeq" id="WP_107752467.1">
    <property type="nucleotide sequence ID" value="NZ_QBKF01000007.1"/>
</dbReference>
<dbReference type="GO" id="GO:0005975">
    <property type="term" value="P:carbohydrate metabolic process"/>
    <property type="evidence" value="ECO:0007669"/>
    <property type="project" value="InterPro"/>
</dbReference>
<dbReference type="GO" id="GO:0016810">
    <property type="term" value="F:hydrolase activity, acting on carbon-nitrogen (but not peptide) bonds"/>
    <property type="evidence" value="ECO:0007669"/>
    <property type="project" value="InterPro"/>
</dbReference>
<comment type="caution">
    <text evidence="9">The sequence shown here is derived from an EMBL/GenBank/DDBJ whole genome shotgun (WGS) entry which is preliminary data.</text>
</comment>
<protein>
    <recommendedName>
        <fullName evidence="3">Chitooligosaccharide deacetylase</fullName>
    </recommendedName>
    <alternativeName>
        <fullName evidence="6">Nodulation protein B</fullName>
    </alternativeName>
</protein>
<dbReference type="SUPFAM" id="SSF88713">
    <property type="entry name" value="Glycoside hydrolase/deacetylase"/>
    <property type="match status" value="1"/>
</dbReference>
<evidence type="ECO:0000256" key="5">
    <source>
        <dbReference type="ARBA" id="ARBA00022801"/>
    </source>
</evidence>
<dbReference type="PROSITE" id="PS51318">
    <property type="entry name" value="TAT"/>
    <property type="match status" value="1"/>
</dbReference>
<evidence type="ECO:0000259" key="8">
    <source>
        <dbReference type="PROSITE" id="PS51677"/>
    </source>
</evidence>
<evidence type="ECO:0000256" key="3">
    <source>
        <dbReference type="ARBA" id="ARBA00020071"/>
    </source>
</evidence>
<dbReference type="GO" id="GO:0046872">
    <property type="term" value="F:metal ion binding"/>
    <property type="evidence" value="ECO:0007669"/>
    <property type="project" value="UniProtKB-KW"/>
</dbReference>
<feature type="signal peptide" evidence="7">
    <location>
        <begin position="1"/>
        <end position="24"/>
    </location>
</feature>
<feature type="chain" id="PRO_5015425879" description="Chitooligosaccharide deacetylase" evidence="7">
    <location>
        <begin position="25"/>
        <end position="269"/>
    </location>
</feature>
<dbReference type="InterPro" id="IPR002509">
    <property type="entry name" value="NODB_dom"/>
</dbReference>
<dbReference type="PANTHER" id="PTHR10587:SF133">
    <property type="entry name" value="CHITIN DEACETYLASE 1-RELATED"/>
    <property type="match status" value="1"/>
</dbReference>
<name>A0A2T7UQ89_9RHOB</name>
<evidence type="ECO:0000256" key="1">
    <source>
        <dbReference type="ARBA" id="ARBA00003236"/>
    </source>
</evidence>
<dbReference type="InterPro" id="IPR006311">
    <property type="entry name" value="TAT_signal"/>
</dbReference>
<dbReference type="Gene3D" id="3.20.20.370">
    <property type="entry name" value="Glycoside hydrolase/deacetylase"/>
    <property type="match status" value="1"/>
</dbReference>
<dbReference type="GO" id="GO:0016020">
    <property type="term" value="C:membrane"/>
    <property type="evidence" value="ECO:0007669"/>
    <property type="project" value="TreeGrafter"/>
</dbReference>
<evidence type="ECO:0000256" key="2">
    <source>
        <dbReference type="ARBA" id="ARBA00010973"/>
    </source>
</evidence>
<dbReference type="Pfam" id="PF01522">
    <property type="entry name" value="Polysacc_deac_1"/>
    <property type="match status" value="1"/>
</dbReference>
<dbReference type="InterPro" id="IPR011330">
    <property type="entry name" value="Glyco_hydro/deAcase_b/a-brl"/>
</dbReference>
<feature type="domain" description="NodB homology" evidence="8">
    <location>
        <begin position="63"/>
        <end position="241"/>
    </location>
</feature>
<dbReference type="PROSITE" id="PS51677">
    <property type="entry name" value="NODB"/>
    <property type="match status" value="1"/>
</dbReference>
<evidence type="ECO:0000256" key="6">
    <source>
        <dbReference type="ARBA" id="ARBA00032976"/>
    </source>
</evidence>
<dbReference type="CDD" id="cd10917">
    <property type="entry name" value="CE4_NodB_like_6s_7s"/>
    <property type="match status" value="1"/>
</dbReference>
<dbReference type="PANTHER" id="PTHR10587">
    <property type="entry name" value="GLYCOSYL TRANSFERASE-RELATED"/>
    <property type="match status" value="1"/>
</dbReference>
<keyword evidence="5" id="KW-0378">Hydrolase</keyword>
<keyword evidence="4" id="KW-0479">Metal-binding</keyword>
<evidence type="ECO:0000313" key="10">
    <source>
        <dbReference type="Proteomes" id="UP000244810"/>
    </source>
</evidence>
<proteinExistence type="inferred from homology"/>
<organism evidence="9 10">
    <name type="scientific">Pararhodobacter aggregans</name>
    <dbReference type="NCBI Taxonomy" id="404875"/>
    <lineage>
        <taxon>Bacteria</taxon>
        <taxon>Pseudomonadati</taxon>
        <taxon>Pseudomonadota</taxon>
        <taxon>Alphaproteobacteria</taxon>
        <taxon>Rhodobacterales</taxon>
        <taxon>Paracoccaceae</taxon>
        <taxon>Pararhodobacter</taxon>
    </lineage>
</organism>
<evidence type="ECO:0000313" key="9">
    <source>
        <dbReference type="EMBL" id="PVE46895.1"/>
    </source>
</evidence>
<dbReference type="Proteomes" id="UP000244810">
    <property type="component" value="Unassembled WGS sequence"/>
</dbReference>
<evidence type="ECO:0000256" key="7">
    <source>
        <dbReference type="SAM" id="SignalP"/>
    </source>
</evidence>
<accession>A0A2T7UQ89</accession>